<dbReference type="AlphaFoldDB" id="A0A521FTK1"/>
<proteinExistence type="predicted"/>
<keyword evidence="2" id="KW-1185">Reference proteome</keyword>
<reference evidence="1 2" key="1">
    <citation type="submission" date="2017-05" db="EMBL/GenBank/DDBJ databases">
        <authorList>
            <person name="Varghese N."/>
            <person name="Submissions S."/>
        </authorList>
    </citation>
    <scope>NUCLEOTIDE SEQUENCE [LARGE SCALE GENOMIC DNA]</scope>
    <source>
        <strain evidence="1 2">DSM 19036</strain>
    </source>
</reference>
<organism evidence="1 2">
    <name type="scientific">Pedobacter westerhofensis</name>
    <dbReference type="NCBI Taxonomy" id="425512"/>
    <lineage>
        <taxon>Bacteria</taxon>
        <taxon>Pseudomonadati</taxon>
        <taxon>Bacteroidota</taxon>
        <taxon>Sphingobacteriia</taxon>
        <taxon>Sphingobacteriales</taxon>
        <taxon>Sphingobacteriaceae</taxon>
        <taxon>Pedobacter</taxon>
    </lineage>
</organism>
<protein>
    <submittedName>
        <fullName evidence="1">Uncharacterized protein</fullName>
    </submittedName>
</protein>
<evidence type="ECO:0000313" key="1">
    <source>
        <dbReference type="EMBL" id="SMO98860.1"/>
    </source>
</evidence>
<dbReference type="Proteomes" id="UP000320300">
    <property type="component" value="Unassembled WGS sequence"/>
</dbReference>
<name>A0A521FTK1_9SPHI</name>
<accession>A0A521FTK1</accession>
<gene>
    <name evidence="1" type="ORF">SAMN06265348_11811</name>
</gene>
<sequence length="94" mass="10201">MARAWYAFTNISADPLLASSYKRVTNTPSCINGTGICAIYVYYIGDSPAVGTAPLSPLTRNIQEYIVNGLVNLVAEPDLPDGSKKYLYLKSPII</sequence>
<dbReference type="EMBL" id="FXTN01000018">
    <property type="protein sequence ID" value="SMO98860.1"/>
    <property type="molecule type" value="Genomic_DNA"/>
</dbReference>
<evidence type="ECO:0000313" key="2">
    <source>
        <dbReference type="Proteomes" id="UP000320300"/>
    </source>
</evidence>